<name>A0A7X4YTP6_9BACL</name>
<dbReference type="OrthoDB" id="166040at2"/>
<dbReference type="Gene3D" id="1.10.357.10">
    <property type="entry name" value="Tetracycline Repressor, domain 2"/>
    <property type="match status" value="1"/>
</dbReference>
<dbReference type="InterPro" id="IPR009057">
    <property type="entry name" value="Homeodomain-like_sf"/>
</dbReference>
<dbReference type="PROSITE" id="PS01081">
    <property type="entry name" value="HTH_TETR_1"/>
    <property type="match status" value="1"/>
</dbReference>
<dbReference type="Pfam" id="PF02909">
    <property type="entry name" value="TetR_C_1"/>
    <property type="match status" value="1"/>
</dbReference>
<dbReference type="GO" id="GO:0003700">
    <property type="term" value="F:DNA-binding transcription factor activity"/>
    <property type="evidence" value="ECO:0007669"/>
    <property type="project" value="TreeGrafter"/>
</dbReference>
<dbReference type="EMBL" id="JAAAMU010000011">
    <property type="protein sequence ID" value="NBC71376.1"/>
    <property type="molecule type" value="Genomic_DNA"/>
</dbReference>
<dbReference type="InterPro" id="IPR003012">
    <property type="entry name" value="Tet_transcr_reg_TetR"/>
</dbReference>
<organism evidence="7 8">
    <name type="scientific">Paenibacillus sacheonensis</name>
    <dbReference type="NCBI Taxonomy" id="742054"/>
    <lineage>
        <taxon>Bacteria</taxon>
        <taxon>Bacillati</taxon>
        <taxon>Bacillota</taxon>
        <taxon>Bacilli</taxon>
        <taxon>Bacillales</taxon>
        <taxon>Paenibacillaceae</taxon>
        <taxon>Paenibacillus</taxon>
    </lineage>
</organism>
<evidence type="ECO:0000256" key="3">
    <source>
        <dbReference type="ARBA" id="ARBA00023125"/>
    </source>
</evidence>
<evidence type="ECO:0000256" key="2">
    <source>
        <dbReference type="ARBA" id="ARBA00023015"/>
    </source>
</evidence>
<keyword evidence="1" id="KW-0678">Repressor</keyword>
<dbReference type="GO" id="GO:0045892">
    <property type="term" value="P:negative regulation of DNA-templated transcription"/>
    <property type="evidence" value="ECO:0007669"/>
    <property type="project" value="InterPro"/>
</dbReference>
<reference evidence="7 8" key="1">
    <citation type="submission" date="2020-01" db="EMBL/GenBank/DDBJ databases">
        <title>Paenibacillus soybeanensis sp. nov. isolated from the nodules of soybean (Glycine max(L.) Merr).</title>
        <authorList>
            <person name="Wang H."/>
        </authorList>
    </citation>
    <scope>NUCLEOTIDE SEQUENCE [LARGE SCALE GENOMIC DNA]</scope>
    <source>
        <strain evidence="7 8">DSM 23054</strain>
    </source>
</reference>
<dbReference type="AlphaFoldDB" id="A0A7X4YTP6"/>
<dbReference type="GO" id="GO:0046677">
    <property type="term" value="P:response to antibiotic"/>
    <property type="evidence" value="ECO:0007669"/>
    <property type="project" value="InterPro"/>
</dbReference>
<feature type="domain" description="HTH tetR-type" evidence="6">
    <location>
        <begin position="24"/>
        <end position="84"/>
    </location>
</feature>
<dbReference type="SUPFAM" id="SSF48498">
    <property type="entry name" value="Tetracyclin repressor-like, C-terminal domain"/>
    <property type="match status" value="1"/>
</dbReference>
<dbReference type="PANTHER" id="PTHR30055">
    <property type="entry name" value="HTH-TYPE TRANSCRIPTIONAL REGULATOR RUTR"/>
    <property type="match status" value="1"/>
</dbReference>
<evidence type="ECO:0000256" key="4">
    <source>
        <dbReference type="ARBA" id="ARBA00023163"/>
    </source>
</evidence>
<keyword evidence="3 5" id="KW-0238">DNA-binding</keyword>
<dbReference type="Gene3D" id="1.10.10.60">
    <property type="entry name" value="Homeodomain-like"/>
    <property type="match status" value="1"/>
</dbReference>
<dbReference type="PANTHER" id="PTHR30055:SF151">
    <property type="entry name" value="TRANSCRIPTIONAL REGULATORY PROTEIN"/>
    <property type="match status" value="1"/>
</dbReference>
<evidence type="ECO:0000259" key="6">
    <source>
        <dbReference type="PROSITE" id="PS50977"/>
    </source>
</evidence>
<evidence type="ECO:0000313" key="7">
    <source>
        <dbReference type="EMBL" id="NBC71376.1"/>
    </source>
</evidence>
<evidence type="ECO:0000256" key="5">
    <source>
        <dbReference type="PROSITE-ProRule" id="PRU00335"/>
    </source>
</evidence>
<feature type="DNA-binding region" description="H-T-H motif" evidence="5">
    <location>
        <begin position="47"/>
        <end position="66"/>
    </location>
</feature>
<dbReference type="PRINTS" id="PR00400">
    <property type="entry name" value="TETREPRESSOR"/>
</dbReference>
<dbReference type="RefSeq" id="WP_161701284.1">
    <property type="nucleotide sequence ID" value="NZ_JAAAMU010000011.1"/>
</dbReference>
<dbReference type="GO" id="GO:0000976">
    <property type="term" value="F:transcription cis-regulatory region binding"/>
    <property type="evidence" value="ECO:0007669"/>
    <property type="project" value="TreeGrafter"/>
</dbReference>
<proteinExistence type="predicted"/>
<dbReference type="InterPro" id="IPR036271">
    <property type="entry name" value="Tet_transcr_reg_TetR-rel_C_sf"/>
</dbReference>
<evidence type="ECO:0000256" key="1">
    <source>
        <dbReference type="ARBA" id="ARBA00022491"/>
    </source>
</evidence>
<dbReference type="InterPro" id="IPR023772">
    <property type="entry name" value="DNA-bd_HTH_TetR-type_CS"/>
</dbReference>
<dbReference type="PRINTS" id="PR00455">
    <property type="entry name" value="HTHTETR"/>
</dbReference>
<dbReference type="InterPro" id="IPR050109">
    <property type="entry name" value="HTH-type_TetR-like_transc_reg"/>
</dbReference>
<accession>A0A7X4YTP6</accession>
<keyword evidence="4" id="KW-0804">Transcription</keyword>
<keyword evidence="2" id="KW-0805">Transcription regulation</keyword>
<evidence type="ECO:0000313" key="8">
    <source>
        <dbReference type="Proteomes" id="UP000558113"/>
    </source>
</evidence>
<protein>
    <submittedName>
        <fullName evidence="7">TetR family transcriptional regulator</fullName>
    </submittedName>
</protein>
<dbReference type="Pfam" id="PF00440">
    <property type="entry name" value="TetR_N"/>
    <property type="match status" value="1"/>
</dbReference>
<dbReference type="InterPro" id="IPR001647">
    <property type="entry name" value="HTH_TetR"/>
</dbReference>
<dbReference type="PROSITE" id="PS50977">
    <property type="entry name" value="HTH_TETR_2"/>
    <property type="match status" value="1"/>
</dbReference>
<sequence length="234" mass="26178">MARKRTVPPLALIGFEENEDLHTPLSRARIIQSAIRQLNEHGLKDLSMRKVADDLGVQPASLYYHVKGKEQLLQLLTDKISSEMARPDPSLPWRTQLLQWAEQFRAVLGTCRDASELFNATIGLGYNRLTQIENLYGMLADAGFEDKLIPWIASILKSYVLGFAAEEARFASFAGDSAVTSEELSQEYARIYDGLPAEKFPNLIRLAPFTTSTDWQQEFDFGLGVLLDGLAAKL</sequence>
<gene>
    <name evidence="7" type="ORF">GT003_20470</name>
</gene>
<comment type="caution">
    <text evidence="7">The sequence shown here is derived from an EMBL/GenBank/DDBJ whole genome shotgun (WGS) entry which is preliminary data.</text>
</comment>
<dbReference type="Proteomes" id="UP000558113">
    <property type="component" value="Unassembled WGS sequence"/>
</dbReference>
<dbReference type="InterPro" id="IPR004111">
    <property type="entry name" value="Repressor_TetR_C"/>
</dbReference>
<keyword evidence="8" id="KW-1185">Reference proteome</keyword>
<dbReference type="SUPFAM" id="SSF46689">
    <property type="entry name" value="Homeodomain-like"/>
    <property type="match status" value="1"/>
</dbReference>